<name>A0AAD3H2G3_9STRA</name>
<dbReference type="InterPro" id="IPR036770">
    <property type="entry name" value="Ankyrin_rpt-contain_sf"/>
</dbReference>
<dbReference type="Proteomes" id="UP001054902">
    <property type="component" value="Unassembled WGS sequence"/>
</dbReference>
<comment type="caution">
    <text evidence="1">The sequence shown here is derived from an EMBL/GenBank/DDBJ whole genome shotgun (WGS) entry which is preliminary data.</text>
</comment>
<evidence type="ECO:0000313" key="1">
    <source>
        <dbReference type="EMBL" id="GFH47643.1"/>
    </source>
</evidence>
<dbReference type="PANTHER" id="PTHR46586">
    <property type="entry name" value="ANKYRIN REPEAT-CONTAINING PROTEIN"/>
    <property type="match status" value="1"/>
</dbReference>
<dbReference type="PANTHER" id="PTHR46586:SF3">
    <property type="entry name" value="ANKYRIN REPEAT-CONTAINING PROTEIN"/>
    <property type="match status" value="1"/>
</dbReference>
<dbReference type="InterPro" id="IPR052050">
    <property type="entry name" value="SecEffector_AnkRepeat"/>
</dbReference>
<reference evidence="1 2" key="1">
    <citation type="journal article" date="2021" name="Sci. Rep.">
        <title>The genome of the diatom Chaetoceros tenuissimus carries an ancient integrated fragment of an extant virus.</title>
        <authorList>
            <person name="Hongo Y."/>
            <person name="Kimura K."/>
            <person name="Takaki Y."/>
            <person name="Yoshida Y."/>
            <person name="Baba S."/>
            <person name="Kobayashi G."/>
            <person name="Nagasaki K."/>
            <person name="Hano T."/>
            <person name="Tomaru Y."/>
        </authorList>
    </citation>
    <scope>NUCLEOTIDE SEQUENCE [LARGE SCALE GENOMIC DNA]</scope>
    <source>
        <strain evidence="1 2">NIES-3715</strain>
    </source>
</reference>
<proteinExistence type="predicted"/>
<accession>A0AAD3H2G3</accession>
<gene>
    <name evidence="1" type="ORF">CTEN210_04118</name>
</gene>
<keyword evidence="2" id="KW-1185">Reference proteome</keyword>
<dbReference type="Gene3D" id="1.25.40.20">
    <property type="entry name" value="Ankyrin repeat-containing domain"/>
    <property type="match status" value="1"/>
</dbReference>
<evidence type="ECO:0000313" key="2">
    <source>
        <dbReference type="Proteomes" id="UP001054902"/>
    </source>
</evidence>
<dbReference type="EMBL" id="BLLK01000023">
    <property type="protein sequence ID" value="GFH47643.1"/>
    <property type="molecule type" value="Genomic_DNA"/>
</dbReference>
<sequence length="518" mass="59043">MKVSHTSCNEVPSASISDLPNDLLKHCFSFIPGSYVTVAPVSRQFFSNYSTRGMDDSTAMLSAASLLKIGRNKRTTVDAVSSDIKLTEYCFINAAPKEFMMKVYQSAALKSRIDILQCANIFGVDLIKFVPRNLTIKLAEAGNLEMIQYFDRKLPEDIDRSRCNFLFELAKESDHVHIMKWLIQEKSHLYEDDSSVIAKVNDKPHIQATIEAYEHIFAGVTAPEVNFELNWIAARKGNIETLEYCHRNNYQFDIDDTMLCDSSMENEDKEQALVTLKWLHEHDCPWDESLCYSAAWYENLEALIYARNNNCPWDETTLSAAAERGNIAMIEYCLENDCPMDVCACAAAMNNKNENIVLEVLKLLRKYSCPWAGGTCVTAVGQRHFEALRWAKRNGCAWEEHGFHYLVRKGSVCIIEEFLQNEPRHNTNIIFQEALRNESLNDSQVIEKLKLLRKYGYEWNTNTTLEAARQGRLQVLQWLRFVGCALDVESCTASACTAPFVVRSENTEVLKYLQGIAN</sequence>
<dbReference type="AlphaFoldDB" id="A0AAD3H2G3"/>
<dbReference type="SUPFAM" id="SSF48403">
    <property type="entry name" value="Ankyrin repeat"/>
    <property type="match status" value="1"/>
</dbReference>
<protein>
    <submittedName>
        <fullName evidence="1">Uncharacterized protein</fullName>
    </submittedName>
</protein>
<organism evidence="1 2">
    <name type="scientific">Chaetoceros tenuissimus</name>
    <dbReference type="NCBI Taxonomy" id="426638"/>
    <lineage>
        <taxon>Eukaryota</taxon>
        <taxon>Sar</taxon>
        <taxon>Stramenopiles</taxon>
        <taxon>Ochrophyta</taxon>
        <taxon>Bacillariophyta</taxon>
        <taxon>Coscinodiscophyceae</taxon>
        <taxon>Chaetocerotophycidae</taxon>
        <taxon>Chaetocerotales</taxon>
        <taxon>Chaetocerotaceae</taxon>
        <taxon>Chaetoceros</taxon>
    </lineage>
</organism>